<dbReference type="EMBL" id="UZAN01060175">
    <property type="protein sequence ID" value="VDP92583.1"/>
    <property type="molecule type" value="Genomic_DNA"/>
</dbReference>
<evidence type="ECO:0000313" key="3">
    <source>
        <dbReference type="EMBL" id="VDP92583.1"/>
    </source>
</evidence>
<dbReference type="Proteomes" id="UP000272942">
    <property type="component" value="Unassembled WGS sequence"/>
</dbReference>
<gene>
    <name evidence="3" type="ORF">ECPE_LOCUS15311</name>
</gene>
<sequence length="73" mass="8259">MGEKTGQTPTSLGQTLGKADFTQRPMSLRKFLEPFDHSSLTDAEAGDKYASYKASFAKQQLEDFFEKHKNLAW</sequence>
<accession>A0A183B7X6</accession>
<reference evidence="5" key="1">
    <citation type="submission" date="2016-06" db="UniProtKB">
        <authorList>
            <consortium name="WormBaseParasite"/>
        </authorList>
    </citation>
    <scope>IDENTIFICATION</scope>
</reference>
<keyword evidence="4" id="KW-1185">Reference proteome</keyword>
<evidence type="ECO:0000313" key="5">
    <source>
        <dbReference type="WBParaSite" id="ECPE_0001535101-mRNA-1"/>
    </source>
</evidence>
<reference evidence="3 4" key="2">
    <citation type="submission" date="2018-11" db="EMBL/GenBank/DDBJ databases">
        <authorList>
            <consortium name="Pathogen Informatics"/>
        </authorList>
    </citation>
    <scope>NUCLEOTIDE SEQUENCE [LARGE SCALE GENOMIC DNA]</scope>
    <source>
        <strain evidence="3 4">Egypt</strain>
    </source>
</reference>
<dbReference type="InterPro" id="IPR021933">
    <property type="entry name" value="SERRATE/Ars2_N"/>
</dbReference>
<organism evidence="5">
    <name type="scientific">Echinostoma caproni</name>
    <dbReference type="NCBI Taxonomy" id="27848"/>
    <lineage>
        <taxon>Eukaryota</taxon>
        <taxon>Metazoa</taxon>
        <taxon>Spiralia</taxon>
        <taxon>Lophotrochozoa</taxon>
        <taxon>Platyhelminthes</taxon>
        <taxon>Trematoda</taxon>
        <taxon>Digenea</taxon>
        <taxon>Plagiorchiida</taxon>
        <taxon>Echinostomata</taxon>
        <taxon>Echinostomatoidea</taxon>
        <taxon>Echinostomatidae</taxon>
        <taxon>Echinostoma</taxon>
    </lineage>
</organism>
<proteinExistence type="predicted"/>
<dbReference type="AlphaFoldDB" id="A0A183B7X6"/>
<evidence type="ECO:0000313" key="4">
    <source>
        <dbReference type="Proteomes" id="UP000272942"/>
    </source>
</evidence>
<feature type="region of interest" description="Disordered" evidence="1">
    <location>
        <begin position="1"/>
        <end position="21"/>
    </location>
</feature>
<protein>
    <submittedName>
        <fullName evidence="5">DUF3546 domain-containing protein</fullName>
    </submittedName>
</protein>
<evidence type="ECO:0000259" key="2">
    <source>
        <dbReference type="Pfam" id="PF12066"/>
    </source>
</evidence>
<evidence type="ECO:0000256" key="1">
    <source>
        <dbReference type="SAM" id="MobiDB-lite"/>
    </source>
</evidence>
<dbReference type="WBParaSite" id="ECPE_0001535101-mRNA-1">
    <property type="protein sequence ID" value="ECPE_0001535101-mRNA-1"/>
    <property type="gene ID" value="ECPE_0001535101"/>
</dbReference>
<feature type="compositionally biased region" description="Polar residues" evidence="1">
    <location>
        <begin position="1"/>
        <end position="14"/>
    </location>
</feature>
<feature type="domain" description="SERRATE/Ars2 N-terminal" evidence="2">
    <location>
        <begin position="30"/>
        <end position="73"/>
    </location>
</feature>
<dbReference type="Pfam" id="PF12066">
    <property type="entry name" value="SERRATE_Ars2_N"/>
    <property type="match status" value="1"/>
</dbReference>
<name>A0A183B7X6_9TREM</name>
<dbReference type="OrthoDB" id="342064at2759"/>